<accession>A0A9Q0M5V0</accession>
<feature type="transmembrane region" description="Helical" evidence="7">
    <location>
        <begin position="28"/>
        <end position="46"/>
    </location>
</feature>
<dbReference type="AlphaFoldDB" id="A0A9Q0M5V0"/>
<organism evidence="8 9">
    <name type="scientific">Blomia tropicalis</name>
    <name type="common">Mite</name>
    <dbReference type="NCBI Taxonomy" id="40697"/>
    <lineage>
        <taxon>Eukaryota</taxon>
        <taxon>Metazoa</taxon>
        <taxon>Ecdysozoa</taxon>
        <taxon>Arthropoda</taxon>
        <taxon>Chelicerata</taxon>
        <taxon>Arachnida</taxon>
        <taxon>Acari</taxon>
        <taxon>Acariformes</taxon>
        <taxon>Sarcoptiformes</taxon>
        <taxon>Astigmata</taxon>
        <taxon>Glycyphagoidea</taxon>
        <taxon>Echimyopodidae</taxon>
        <taxon>Blomia</taxon>
    </lineage>
</organism>
<gene>
    <name evidence="8" type="ORF">RDWZM_009734</name>
</gene>
<evidence type="ECO:0000256" key="7">
    <source>
        <dbReference type="SAM" id="Phobius"/>
    </source>
</evidence>
<proteinExistence type="predicted"/>
<dbReference type="GO" id="GO:0006096">
    <property type="term" value="P:glycolytic process"/>
    <property type="evidence" value="ECO:0007669"/>
    <property type="project" value="UniProtKB-KW"/>
</dbReference>
<keyword evidence="6" id="KW-0324">Glycolysis</keyword>
<protein>
    <recommendedName>
        <fullName evidence="10">ADP-dependent glucokinase</fullName>
    </recommendedName>
</protein>
<evidence type="ECO:0000256" key="1">
    <source>
        <dbReference type="ARBA" id="ARBA00022490"/>
    </source>
</evidence>
<evidence type="ECO:0000256" key="5">
    <source>
        <dbReference type="ARBA" id="ARBA00022842"/>
    </source>
</evidence>
<keyword evidence="5" id="KW-0460">Magnesium</keyword>
<dbReference type="PANTHER" id="PTHR21208">
    <property type="entry name" value="ADP-DEPENDENT GLUCOKINASE"/>
    <property type="match status" value="1"/>
</dbReference>
<dbReference type="PROSITE" id="PS51255">
    <property type="entry name" value="ADPK"/>
    <property type="match status" value="1"/>
</dbReference>
<name>A0A9Q0M5V0_BLOTA</name>
<evidence type="ECO:0008006" key="10">
    <source>
        <dbReference type="Google" id="ProtNLM"/>
    </source>
</evidence>
<dbReference type="InterPro" id="IPR029056">
    <property type="entry name" value="Ribokinase-like"/>
</dbReference>
<keyword evidence="3" id="KW-0479">Metal-binding</keyword>
<dbReference type="GO" id="GO:0005783">
    <property type="term" value="C:endoplasmic reticulum"/>
    <property type="evidence" value="ECO:0007669"/>
    <property type="project" value="TreeGrafter"/>
</dbReference>
<keyword evidence="9" id="KW-1185">Reference proteome</keyword>
<evidence type="ECO:0000313" key="8">
    <source>
        <dbReference type="EMBL" id="KAJ6218577.1"/>
    </source>
</evidence>
<dbReference type="SUPFAM" id="SSF53613">
    <property type="entry name" value="Ribokinase-like"/>
    <property type="match status" value="1"/>
</dbReference>
<keyword evidence="1" id="KW-0963">Cytoplasm</keyword>
<keyword evidence="2" id="KW-0808">Transferase</keyword>
<dbReference type="GO" id="GO:0006006">
    <property type="term" value="P:glucose metabolic process"/>
    <property type="evidence" value="ECO:0007669"/>
    <property type="project" value="TreeGrafter"/>
</dbReference>
<evidence type="ECO:0000256" key="3">
    <source>
        <dbReference type="ARBA" id="ARBA00022723"/>
    </source>
</evidence>
<keyword evidence="7" id="KW-1133">Transmembrane helix</keyword>
<evidence type="ECO:0000256" key="2">
    <source>
        <dbReference type="ARBA" id="ARBA00022679"/>
    </source>
</evidence>
<keyword evidence="4" id="KW-0418">Kinase</keyword>
<evidence type="ECO:0000256" key="4">
    <source>
        <dbReference type="ARBA" id="ARBA00022777"/>
    </source>
</evidence>
<reference evidence="8" key="1">
    <citation type="submission" date="2022-12" db="EMBL/GenBank/DDBJ databases">
        <title>Genome assemblies of Blomia tropicalis.</title>
        <authorList>
            <person name="Cui Y."/>
        </authorList>
    </citation>
    <scope>NUCLEOTIDE SEQUENCE</scope>
    <source>
        <tissue evidence="8">Adult mites</tissue>
    </source>
</reference>
<dbReference type="Pfam" id="PF04587">
    <property type="entry name" value="ADP_PFK_GK"/>
    <property type="match status" value="1"/>
</dbReference>
<keyword evidence="7" id="KW-0812">Transmembrane</keyword>
<dbReference type="Gene3D" id="3.40.1190.20">
    <property type="match status" value="1"/>
</dbReference>
<dbReference type="Proteomes" id="UP001142055">
    <property type="component" value="Chromosome 3"/>
</dbReference>
<comment type="caution">
    <text evidence="8">The sequence shown here is derived from an EMBL/GenBank/DDBJ whole genome shotgun (WGS) entry which is preliminary data.</text>
</comment>
<evidence type="ECO:0000313" key="9">
    <source>
        <dbReference type="Proteomes" id="UP001142055"/>
    </source>
</evidence>
<dbReference type="GO" id="GO:0046872">
    <property type="term" value="F:metal ion binding"/>
    <property type="evidence" value="ECO:0007669"/>
    <property type="project" value="UniProtKB-KW"/>
</dbReference>
<dbReference type="GO" id="GO:0043843">
    <property type="term" value="F:ADP-specific glucokinase activity"/>
    <property type="evidence" value="ECO:0007669"/>
    <property type="project" value="TreeGrafter"/>
</dbReference>
<dbReference type="OMA" id="YQICVAP"/>
<sequence>MPPKKKLKSQISDHGSRSIFLFDKLSKLSSFTIIVGLVSVFVVVVFQHRNHEIFQFIQKSLFDIVDVPTRSSLVLDGLLHLESKGNIRHNATIAIGLGACTDLVVDSLDIFGNFPAPNNAKPHEQIESINHLLELFAYYFKHGAASERYIKSKYVFNELLQLIKKSQHSWHENIGGNAPLMSKRFASEGIENIILGAQVSTQFAKKLPNNIQISGPLIQKDDYHILLEYKAGQQWGPYKSPRSNRLIVHSDDNNAKLVAKDKFFEQINNQGRQPDLLIISGLQMLDNSPVDINVRSQLIGTLAEQLNAEIDPQTKIHFELASYTENALLSTIVDQIFPYCHSFGMNEQEVANLLTFLKNGNISLVSSPFPRIAQVLDQIRQLFPLLRSITNGRLSRIHVHTLAYQVVVTVQQKPNSTISWHQNEHAMAKASLTAYRHTCGTERVDLQKARILLDESFTTSINKSAPYRRRIYFKPNDPVACWNEYSSQWNNDNDEQDSAAKVQICLSIGLICTNVVQTGGAGDNVSAGGLVMQL</sequence>
<dbReference type="PANTHER" id="PTHR21208:SF1">
    <property type="entry name" value="ADP-DEPENDENT GLUCOKINASE"/>
    <property type="match status" value="1"/>
</dbReference>
<dbReference type="InterPro" id="IPR007666">
    <property type="entry name" value="ADP_PFK/GK"/>
</dbReference>
<dbReference type="EMBL" id="JAPWDV010000003">
    <property type="protein sequence ID" value="KAJ6218577.1"/>
    <property type="molecule type" value="Genomic_DNA"/>
</dbReference>
<keyword evidence="7" id="KW-0472">Membrane</keyword>
<evidence type="ECO:0000256" key="6">
    <source>
        <dbReference type="ARBA" id="ARBA00023152"/>
    </source>
</evidence>